<feature type="region of interest" description="Disordered" evidence="7">
    <location>
        <begin position="143"/>
        <end position="168"/>
    </location>
</feature>
<sequence length="854" mass="94418">MDPNYLLQVDYHEHHSNDHSAYRHAYPPSFSSDSPQFWPYPHPAQPPHHHPRYSSQCDPHQVDPAGPFICDASSLPSDDVAASTRLGIFDIAAMHPQITSAEPWGSHNEAVVPFDEQVTLAQNSLAQTNPYYPVPVPTPPWIHPSPPSDVTPPGNSPSSTLAHYAGVLPSPSPAAESLSNNAFVDVRAQDVSEDASETAAQSPPALTRNTQGTGRRPGACSRCKKLKMRCAFGSDPRTCIRCAAGSHPCVVEGRKARTPGQRENLLKQIREKNETISVLLNQLRNTNLTTPISINAARIPLSAAERETYGEVLSWMERRHAVSSQASEKACVAYDTSQLEDEDMYSSSEDEDENDEEGHEKAIARMRDAATFSGPVISALPEQSGTLGFLAAFSSQWNRSSSPLGADVFGIANKRYFQPSPYTDLNLRRIVVEREAVPEILISGLISPQEARDLFDIFFEHINPYLSLLDEAIHNAASVMRRCPFLFTVVCALSSRYYTKRPGLYALAIHFAKASAASAFIDGWKCVEMCQAYLMLTAYTPPTQRFEDNRSGFYSGIATRLALELGLNRNSNVRTLDERHERELLNRRRTWMICTIVDGSTSLETGNAPGVGNNEELRSNAFRWCSASKYQHPFDADLPAIIELLSIMHRFSEAIRNVGFEKKSRVLDRLITTFDRDMQTSIANTTVQTNKRRAGRDLAGKHRLGMVLFLYQYSRIIIHSFGHKAEIKDSAPLAKPSTYVATCMDAAFALLDLWLNYMHSTGHMPYAPDFFFVGTGFAGAFLLELLSPHTAPTLSAGQRAQIINVCKVVVEKLRAAAADEAHAPYSYAVFLESALQKAVPEPPMPAPTARPLAL</sequence>
<dbReference type="CDD" id="cd00067">
    <property type="entry name" value="GAL4"/>
    <property type="match status" value="1"/>
</dbReference>
<evidence type="ECO:0000256" key="6">
    <source>
        <dbReference type="ARBA" id="ARBA00023242"/>
    </source>
</evidence>
<dbReference type="EMBL" id="WHVB01000137">
    <property type="protein sequence ID" value="KAF8461175.1"/>
    <property type="molecule type" value="Genomic_DNA"/>
</dbReference>
<keyword evidence="6" id="KW-0539">Nucleus</keyword>
<reference evidence="10" key="1">
    <citation type="submission" date="2019-10" db="EMBL/GenBank/DDBJ databases">
        <authorList>
            <consortium name="DOE Joint Genome Institute"/>
            <person name="Kuo A."/>
            <person name="Miyauchi S."/>
            <person name="Kiss E."/>
            <person name="Drula E."/>
            <person name="Kohler A."/>
            <person name="Sanchez-Garcia M."/>
            <person name="Andreopoulos B."/>
            <person name="Barry K.W."/>
            <person name="Bonito G."/>
            <person name="Buee M."/>
            <person name="Carver A."/>
            <person name="Chen C."/>
            <person name="Cichocki N."/>
            <person name="Clum A."/>
            <person name="Culley D."/>
            <person name="Crous P.W."/>
            <person name="Fauchery L."/>
            <person name="Girlanda M."/>
            <person name="Hayes R."/>
            <person name="Keri Z."/>
            <person name="LaButti K."/>
            <person name="Lipzen A."/>
            <person name="Lombard V."/>
            <person name="Magnuson J."/>
            <person name="Maillard F."/>
            <person name="Morin E."/>
            <person name="Murat C."/>
            <person name="Nolan M."/>
            <person name="Ohm R."/>
            <person name="Pangilinan J."/>
            <person name="Pereira M."/>
            <person name="Perotto S."/>
            <person name="Peter M."/>
            <person name="Riley R."/>
            <person name="Sitrit Y."/>
            <person name="Stielow B."/>
            <person name="Szollosi G."/>
            <person name="Zifcakova L."/>
            <person name="Stursova M."/>
            <person name="Spatafora J.W."/>
            <person name="Tedersoo L."/>
            <person name="Vaario L.-M."/>
            <person name="Yamada A."/>
            <person name="Yan M."/>
            <person name="Wang P."/>
            <person name="Xu J."/>
            <person name="Bruns T."/>
            <person name="Baldrian P."/>
            <person name="Vilgalys R."/>
            <person name="Henrissat B."/>
            <person name="Grigoriev I.V."/>
            <person name="Hibbett D."/>
            <person name="Nagy L.G."/>
            <person name="Martin F.M."/>
        </authorList>
    </citation>
    <scope>NUCLEOTIDE SEQUENCE</scope>
    <source>
        <strain evidence="10">Prilba</strain>
    </source>
</reference>
<dbReference type="GO" id="GO:0008270">
    <property type="term" value="F:zinc ion binding"/>
    <property type="evidence" value="ECO:0007669"/>
    <property type="project" value="InterPro"/>
</dbReference>
<feature type="region of interest" description="Disordered" evidence="7">
    <location>
        <begin position="36"/>
        <end position="59"/>
    </location>
</feature>
<dbReference type="GO" id="GO:0000981">
    <property type="term" value="F:DNA-binding transcription factor activity, RNA polymerase II-specific"/>
    <property type="evidence" value="ECO:0007669"/>
    <property type="project" value="InterPro"/>
</dbReference>
<dbReference type="GO" id="GO:0000976">
    <property type="term" value="F:transcription cis-regulatory region binding"/>
    <property type="evidence" value="ECO:0007669"/>
    <property type="project" value="TreeGrafter"/>
</dbReference>
<feature type="compositionally biased region" description="Acidic residues" evidence="7">
    <location>
        <begin position="338"/>
        <end position="357"/>
    </location>
</feature>
<organism evidence="10 11">
    <name type="scientific">Russula ochroleuca</name>
    <dbReference type="NCBI Taxonomy" id="152965"/>
    <lineage>
        <taxon>Eukaryota</taxon>
        <taxon>Fungi</taxon>
        <taxon>Dikarya</taxon>
        <taxon>Basidiomycota</taxon>
        <taxon>Agaricomycotina</taxon>
        <taxon>Agaricomycetes</taxon>
        <taxon>Russulales</taxon>
        <taxon>Russulaceae</taxon>
        <taxon>Russula</taxon>
    </lineage>
</organism>
<evidence type="ECO:0000256" key="7">
    <source>
        <dbReference type="SAM" id="MobiDB-lite"/>
    </source>
</evidence>
<dbReference type="Pfam" id="PF04082">
    <property type="entry name" value="Fungal_trans"/>
    <property type="match status" value="1"/>
</dbReference>
<feature type="region of interest" description="Disordered" evidence="7">
    <location>
        <begin position="190"/>
        <end position="219"/>
    </location>
</feature>
<feature type="domain" description="Zn(2)-C6 fungal-type" evidence="8">
    <location>
        <begin position="219"/>
        <end position="251"/>
    </location>
</feature>
<feature type="region of interest" description="Disordered" evidence="7">
    <location>
        <begin position="337"/>
        <end position="360"/>
    </location>
</feature>
<evidence type="ECO:0000313" key="9">
    <source>
        <dbReference type="EMBL" id="KAF8461175.1"/>
    </source>
</evidence>
<evidence type="ECO:0000259" key="8">
    <source>
        <dbReference type="PROSITE" id="PS50048"/>
    </source>
</evidence>
<evidence type="ECO:0000313" key="11">
    <source>
        <dbReference type="Proteomes" id="UP000759537"/>
    </source>
</evidence>
<dbReference type="GO" id="GO:0006351">
    <property type="term" value="P:DNA-templated transcription"/>
    <property type="evidence" value="ECO:0007669"/>
    <property type="project" value="InterPro"/>
</dbReference>
<keyword evidence="3" id="KW-0805">Transcription regulation</keyword>
<name>A0A9P5N5C4_9AGAM</name>
<evidence type="ECO:0000256" key="1">
    <source>
        <dbReference type="ARBA" id="ARBA00004123"/>
    </source>
</evidence>
<dbReference type="InterPro" id="IPR007219">
    <property type="entry name" value="XnlR_reg_dom"/>
</dbReference>
<dbReference type="GO" id="GO:0005634">
    <property type="term" value="C:nucleus"/>
    <property type="evidence" value="ECO:0007669"/>
    <property type="project" value="UniProtKB-SubCell"/>
</dbReference>
<accession>A0A9P5N5C4</accession>
<reference evidence="10" key="2">
    <citation type="journal article" date="2020" name="Nat. Commun.">
        <title>Large-scale genome sequencing of mycorrhizal fungi provides insights into the early evolution of symbiotic traits.</title>
        <authorList>
            <person name="Miyauchi S."/>
            <person name="Kiss E."/>
            <person name="Kuo A."/>
            <person name="Drula E."/>
            <person name="Kohler A."/>
            <person name="Sanchez-Garcia M."/>
            <person name="Morin E."/>
            <person name="Andreopoulos B."/>
            <person name="Barry K.W."/>
            <person name="Bonito G."/>
            <person name="Buee M."/>
            <person name="Carver A."/>
            <person name="Chen C."/>
            <person name="Cichocki N."/>
            <person name="Clum A."/>
            <person name="Culley D."/>
            <person name="Crous P.W."/>
            <person name="Fauchery L."/>
            <person name="Girlanda M."/>
            <person name="Hayes R.D."/>
            <person name="Keri Z."/>
            <person name="LaButti K."/>
            <person name="Lipzen A."/>
            <person name="Lombard V."/>
            <person name="Magnuson J."/>
            <person name="Maillard F."/>
            <person name="Murat C."/>
            <person name="Nolan M."/>
            <person name="Ohm R.A."/>
            <person name="Pangilinan J."/>
            <person name="Pereira M.F."/>
            <person name="Perotto S."/>
            <person name="Peter M."/>
            <person name="Pfister S."/>
            <person name="Riley R."/>
            <person name="Sitrit Y."/>
            <person name="Stielow J.B."/>
            <person name="Szollosi G."/>
            <person name="Zifcakova L."/>
            <person name="Stursova M."/>
            <person name="Spatafora J.W."/>
            <person name="Tedersoo L."/>
            <person name="Vaario L.M."/>
            <person name="Yamada A."/>
            <person name="Yan M."/>
            <person name="Wang P."/>
            <person name="Xu J."/>
            <person name="Bruns T."/>
            <person name="Baldrian P."/>
            <person name="Vilgalys R."/>
            <person name="Dunand C."/>
            <person name="Henrissat B."/>
            <person name="Grigoriev I.V."/>
            <person name="Hibbett D."/>
            <person name="Nagy L.G."/>
            <person name="Martin F.M."/>
        </authorList>
    </citation>
    <scope>NUCLEOTIDE SEQUENCE</scope>
    <source>
        <strain evidence="10">Prilba</strain>
    </source>
</reference>
<dbReference type="CDD" id="cd12148">
    <property type="entry name" value="fungal_TF_MHR"/>
    <property type="match status" value="1"/>
</dbReference>
<evidence type="ECO:0000256" key="4">
    <source>
        <dbReference type="ARBA" id="ARBA00023125"/>
    </source>
</evidence>
<comment type="caution">
    <text evidence="10">The sequence shown here is derived from an EMBL/GenBank/DDBJ whole genome shotgun (WGS) entry which is preliminary data.</text>
</comment>
<protein>
    <recommendedName>
        <fullName evidence="8">Zn(2)-C6 fungal-type domain-containing protein</fullName>
    </recommendedName>
</protein>
<dbReference type="InterPro" id="IPR001138">
    <property type="entry name" value="Zn2Cys6_DnaBD"/>
</dbReference>
<dbReference type="PANTHER" id="PTHR31845:SF19">
    <property type="entry name" value="TRANSCRIPTION FACTOR DOMAIN-CONTAINING PROTEIN"/>
    <property type="match status" value="1"/>
</dbReference>
<dbReference type="InterPro" id="IPR036864">
    <property type="entry name" value="Zn2-C6_fun-type_DNA-bd_sf"/>
</dbReference>
<gene>
    <name evidence="10" type="ORF">DFH94DRAFT_4271</name>
    <name evidence="9" type="ORF">DFH94DRAFT_700112</name>
</gene>
<proteinExistence type="predicted"/>
<dbReference type="PANTHER" id="PTHR31845">
    <property type="entry name" value="FINGER DOMAIN PROTEIN, PUTATIVE-RELATED"/>
    <property type="match status" value="1"/>
</dbReference>
<dbReference type="Proteomes" id="UP000759537">
    <property type="component" value="Unassembled WGS sequence"/>
</dbReference>
<dbReference type="InterPro" id="IPR051089">
    <property type="entry name" value="prtT"/>
</dbReference>
<evidence type="ECO:0000256" key="3">
    <source>
        <dbReference type="ARBA" id="ARBA00023015"/>
    </source>
</evidence>
<keyword evidence="4" id="KW-0238">DNA-binding</keyword>
<comment type="subcellular location">
    <subcellularLocation>
        <location evidence="1">Nucleus</location>
    </subcellularLocation>
</comment>
<dbReference type="EMBL" id="WHVB01000001">
    <property type="protein sequence ID" value="KAF8486868.1"/>
    <property type="molecule type" value="Genomic_DNA"/>
</dbReference>
<keyword evidence="11" id="KW-1185">Reference proteome</keyword>
<keyword evidence="2" id="KW-0479">Metal-binding</keyword>
<dbReference type="OrthoDB" id="39175at2759"/>
<keyword evidence="5" id="KW-0804">Transcription</keyword>
<dbReference type="AlphaFoldDB" id="A0A9P5N5C4"/>
<dbReference type="PROSITE" id="PS50048">
    <property type="entry name" value="ZN2_CY6_FUNGAL_2"/>
    <property type="match status" value="1"/>
</dbReference>
<dbReference type="SUPFAM" id="SSF57701">
    <property type="entry name" value="Zn2/Cys6 DNA-binding domain"/>
    <property type="match status" value="1"/>
</dbReference>
<dbReference type="Gene3D" id="4.10.240.10">
    <property type="entry name" value="Zn(2)-C6 fungal-type DNA-binding domain"/>
    <property type="match status" value="1"/>
</dbReference>
<evidence type="ECO:0000256" key="2">
    <source>
        <dbReference type="ARBA" id="ARBA00022723"/>
    </source>
</evidence>
<evidence type="ECO:0000313" key="10">
    <source>
        <dbReference type="EMBL" id="KAF8486868.1"/>
    </source>
</evidence>
<evidence type="ECO:0000256" key="5">
    <source>
        <dbReference type="ARBA" id="ARBA00023163"/>
    </source>
</evidence>